<protein>
    <submittedName>
        <fullName evidence="2">Uncharacterized protein</fullName>
    </submittedName>
</protein>
<feature type="region of interest" description="Disordered" evidence="1">
    <location>
        <begin position="1"/>
        <end position="60"/>
    </location>
</feature>
<accession>A0AAV4HFJ6</accession>
<dbReference type="AlphaFoldDB" id="A0AAV4HFJ6"/>
<keyword evidence="3" id="KW-1185">Reference proteome</keyword>
<comment type="caution">
    <text evidence="2">The sequence shown here is derived from an EMBL/GenBank/DDBJ whole genome shotgun (WGS) entry which is preliminary data.</text>
</comment>
<reference evidence="2 3" key="1">
    <citation type="journal article" date="2021" name="Elife">
        <title>Chloroplast acquisition without the gene transfer in kleptoplastic sea slugs, Plakobranchus ocellatus.</title>
        <authorList>
            <person name="Maeda T."/>
            <person name="Takahashi S."/>
            <person name="Yoshida T."/>
            <person name="Shimamura S."/>
            <person name="Takaki Y."/>
            <person name="Nagai Y."/>
            <person name="Toyoda A."/>
            <person name="Suzuki Y."/>
            <person name="Arimoto A."/>
            <person name="Ishii H."/>
            <person name="Satoh N."/>
            <person name="Nishiyama T."/>
            <person name="Hasebe M."/>
            <person name="Maruyama T."/>
            <person name="Minagawa J."/>
            <person name="Obokata J."/>
            <person name="Shigenobu S."/>
        </authorList>
    </citation>
    <scope>NUCLEOTIDE SEQUENCE [LARGE SCALE GENOMIC DNA]</scope>
</reference>
<proteinExistence type="predicted"/>
<evidence type="ECO:0000256" key="1">
    <source>
        <dbReference type="SAM" id="MobiDB-lite"/>
    </source>
</evidence>
<gene>
    <name evidence="2" type="ORF">ElyMa_000961700</name>
</gene>
<name>A0AAV4HFJ6_9GAST</name>
<sequence>MSGHVAPACSSPAVSAKTRQQKKQQRSLSTTITASKSNGRDAPHQLFRLRRSSVRDGRPRASADLILITFGEDNTNLDSHRILEK</sequence>
<evidence type="ECO:0000313" key="3">
    <source>
        <dbReference type="Proteomes" id="UP000762676"/>
    </source>
</evidence>
<dbReference type="EMBL" id="BMAT01001966">
    <property type="protein sequence ID" value="GFR96182.1"/>
    <property type="molecule type" value="Genomic_DNA"/>
</dbReference>
<evidence type="ECO:0000313" key="2">
    <source>
        <dbReference type="EMBL" id="GFR96182.1"/>
    </source>
</evidence>
<feature type="compositionally biased region" description="Low complexity" evidence="1">
    <location>
        <begin position="1"/>
        <end position="16"/>
    </location>
</feature>
<dbReference type="Proteomes" id="UP000762676">
    <property type="component" value="Unassembled WGS sequence"/>
</dbReference>
<organism evidence="2 3">
    <name type="scientific">Elysia marginata</name>
    <dbReference type="NCBI Taxonomy" id="1093978"/>
    <lineage>
        <taxon>Eukaryota</taxon>
        <taxon>Metazoa</taxon>
        <taxon>Spiralia</taxon>
        <taxon>Lophotrochozoa</taxon>
        <taxon>Mollusca</taxon>
        <taxon>Gastropoda</taxon>
        <taxon>Heterobranchia</taxon>
        <taxon>Euthyneura</taxon>
        <taxon>Panpulmonata</taxon>
        <taxon>Sacoglossa</taxon>
        <taxon>Placobranchoidea</taxon>
        <taxon>Plakobranchidae</taxon>
        <taxon>Elysia</taxon>
    </lineage>
</organism>
<feature type="compositionally biased region" description="Polar residues" evidence="1">
    <location>
        <begin position="26"/>
        <end position="37"/>
    </location>
</feature>